<evidence type="ECO:0000313" key="9">
    <source>
        <dbReference type="EMBL" id="GFS21653.1"/>
    </source>
</evidence>
<evidence type="ECO:0000256" key="2">
    <source>
        <dbReference type="ARBA" id="ARBA00022475"/>
    </source>
</evidence>
<evidence type="ECO:0000256" key="7">
    <source>
        <dbReference type="SAM" id="Phobius"/>
    </source>
</evidence>
<reference evidence="9 10" key="1">
    <citation type="journal article" date="2021" name="Elife">
        <title>Chloroplast acquisition without the gene transfer in kleptoplastic sea slugs, Plakobranchus ocellatus.</title>
        <authorList>
            <person name="Maeda T."/>
            <person name="Takahashi S."/>
            <person name="Yoshida T."/>
            <person name="Shimamura S."/>
            <person name="Takaki Y."/>
            <person name="Nagai Y."/>
            <person name="Toyoda A."/>
            <person name="Suzuki Y."/>
            <person name="Arimoto A."/>
            <person name="Ishii H."/>
            <person name="Satoh N."/>
            <person name="Nishiyama T."/>
            <person name="Hasebe M."/>
            <person name="Maruyama T."/>
            <person name="Minagawa J."/>
            <person name="Obokata J."/>
            <person name="Shigenobu S."/>
        </authorList>
    </citation>
    <scope>NUCLEOTIDE SEQUENCE [LARGE SCALE GENOMIC DNA]</scope>
</reference>
<dbReference type="Proteomes" id="UP000762676">
    <property type="component" value="Unassembled WGS sequence"/>
</dbReference>
<dbReference type="PANTHER" id="PTHR22750">
    <property type="entry name" value="G-PROTEIN COUPLED RECEPTOR"/>
    <property type="match status" value="1"/>
</dbReference>
<keyword evidence="4 7" id="KW-1133">Transmembrane helix</keyword>
<dbReference type="GO" id="GO:0004930">
    <property type="term" value="F:G protein-coupled receptor activity"/>
    <property type="evidence" value="ECO:0007669"/>
    <property type="project" value="InterPro"/>
</dbReference>
<evidence type="ECO:0000256" key="1">
    <source>
        <dbReference type="ARBA" id="ARBA00004651"/>
    </source>
</evidence>
<feature type="transmembrane region" description="Helical" evidence="7">
    <location>
        <begin position="43"/>
        <end position="65"/>
    </location>
</feature>
<comment type="subcellular location">
    <subcellularLocation>
        <location evidence="1">Cell membrane</location>
        <topology evidence="1">Multi-pass membrane protein</topology>
    </subcellularLocation>
</comment>
<dbReference type="Gene3D" id="1.20.1070.10">
    <property type="entry name" value="Rhodopsin 7-helix transmembrane proteins"/>
    <property type="match status" value="1"/>
</dbReference>
<dbReference type="CDD" id="cd00637">
    <property type="entry name" value="7tm_classA_rhodopsin-like"/>
    <property type="match status" value="1"/>
</dbReference>
<protein>
    <submittedName>
        <fullName evidence="9">Delta-type opioid receptor-like</fullName>
    </submittedName>
</protein>
<feature type="region of interest" description="Disordered" evidence="6">
    <location>
        <begin position="1"/>
        <end position="22"/>
    </location>
</feature>
<proteinExistence type="predicted"/>
<dbReference type="PRINTS" id="PR00237">
    <property type="entry name" value="GPCRRHODOPSN"/>
</dbReference>
<feature type="transmembrane region" description="Helical" evidence="7">
    <location>
        <begin position="77"/>
        <end position="98"/>
    </location>
</feature>
<organism evidence="9 10">
    <name type="scientific">Elysia marginata</name>
    <dbReference type="NCBI Taxonomy" id="1093978"/>
    <lineage>
        <taxon>Eukaryota</taxon>
        <taxon>Metazoa</taxon>
        <taxon>Spiralia</taxon>
        <taxon>Lophotrochozoa</taxon>
        <taxon>Mollusca</taxon>
        <taxon>Gastropoda</taxon>
        <taxon>Heterobranchia</taxon>
        <taxon>Euthyneura</taxon>
        <taxon>Panpulmonata</taxon>
        <taxon>Sacoglossa</taxon>
        <taxon>Placobranchoidea</taxon>
        <taxon>Plakobranchidae</taxon>
        <taxon>Elysia</taxon>
    </lineage>
</organism>
<feature type="transmembrane region" description="Helical" evidence="7">
    <location>
        <begin position="157"/>
        <end position="178"/>
    </location>
</feature>
<name>A0AAV4JIW4_9GAST</name>
<feature type="domain" description="G-protein coupled receptors family 1 profile" evidence="8">
    <location>
        <begin position="59"/>
        <end position="311"/>
    </location>
</feature>
<sequence>MDCTPKNTSTAFNSSTSSSSAMGHNGLPDLCDFSSNCRQSFPWGWYAVMLFLASVTCSANITSLVVLNRLRTTLTPVLRLALMNLSVTDVVGSLSFIYHSLMSKLNTKTVGIECKIRYLFYVGMNVVTLYTLVYMTVERLIAVTLPFLHVRIDGKKFTAVALTLIWIFSLSTLVSGMHRLKTDLDLCLYHVMVPKTTHLLNATLALATIVFIVTSNLALYANARREIVKIGRTLVGAESNTRDQLAEMAEKAASTTLAIVVPFAVFNTPLYLLMLVFYASPEFMYSCLSVVLLTVFSTLLVLNSLCNPIIYAWKLRPVQAELKKMIPFLARKSKPIGVPVTRTTSTGLQNTDPV</sequence>
<keyword evidence="3 7" id="KW-0812">Transmembrane</keyword>
<keyword evidence="9" id="KW-0675">Receptor</keyword>
<dbReference type="Pfam" id="PF00001">
    <property type="entry name" value="7tm_1"/>
    <property type="match status" value="1"/>
</dbReference>
<dbReference type="EMBL" id="BMAT01006891">
    <property type="protein sequence ID" value="GFS21653.1"/>
    <property type="molecule type" value="Genomic_DNA"/>
</dbReference>
<keyword evidence="10" id="KW-1185">Reference proteome</keyword>
<evidence type="ECO:0000256" key="4">
    <source>
        <dbReference type="ARBA" id="ARBA00022989"/>
    </source>
</evidence>
<comment type="caution">
    <text evidence="9">The sequence shown here is derived from an EMBL/GenBank/DDBJ whole genome shotgun (WGS) entry which is preliminary data.</text>
</comment>
<evidence type="ECO:0000259" key="8">
    <source>
        <dbReference type="PROSITE" id="PS50262"/>
    </source>
</evidence>
<dbReference type="SUPFAM" id="SSF81321">
    <property type="entry name" value="Family A G protein-coupled receptor-like"/>
    <property type="match status" value="1"/>
</dbReference>
<evidence type="ECO:0000313" key="10">
    <source>
        <dbReference type="Proteomes" id="UP000762676"/>
    </source>
</evidence>
<keyword evidence="5 7" id="KW-0472">Membrane</keyword>
<feature type="compositionally biased region" description="Low complexity" evidence="6">
    <location>
        <begin position="7"/>
        <end position="21"/>
    </location>
</feature>
<dbReference type="GO" id="GO:0005886">
    <property type="term" value="C:plasma membrane"/>
    <property type="evidence" value="ECO:0007669"/>
    <property type="project" value="UniProtKB-SubCell"/>
</dbReference>
<dbReference type="AlphaFoldDB" id="A0AAV4JIW4"/>
<feature type="transmembrane region" description="Helical" evidence="7">
    <location>
        <begin position="257"/>
        <end position="277"/>
    </location>
</feature>
<feature type="transmembrane region" description="Helical" evidence="7">
    <location>
        <begin position="118"/>
        <end position="137"/>
    </location>
</feature>
<evidence type="ECO:0000256" key="3">
    <source>
        <dbReference type="ARBA" id="ARBA00022692"/>
    </source>
</evidence>
<evidence type="ECO:0000256" key="5">
    <source>
        <dbReference type="ARBA" id="ARBA00023136"/>
    </source>
</evidence>
<evidence type="ECO:0000256" key="6">
    <source>
        <dbReference type="SAM" id="MobiDB-lite"/>
    </source>
</evidence>
<feature type="transmembrane region" description="Helical" evidence="7">
    <location>
        <begin position="198"/>
        <end position="220"/>
    </location>
</feature>
<keyword evidence="2" id="KW-1003">Cell membrane</keyword>
<dbReference type="PROSITE" id="PS50262">
    <property type="entry name" value="G_PROTEIN_RECEP_F1_2"/>
    <property type="match status" value="1"/>
</dbReference>
<dbReference type="InterPro" id="IPR000276">
    <property type="entry name" value="GPCR_Rhodpsn"/>
</dbReference>
<feature type="transmembrane region" description="Helical" evidence="7">
    <location>
        <begin position="283"/>
        <end position="306"/>
    </location>
</feature>
<dbReference type="InterPro" id="IPR017452">
    <property type="entry name" value="GPCR_Rhodpsn_7TM"/>
</dbReference>
<gene>
    <name evidence="9" type="ORF">ElyMa_003344000</name>
</gene>
<accession>A0AAV4JIW4</accession>